<proteinExistence type="predicted"/>
<gene>
    <name evidence="2" type="ORF">ACFSBJ_12955</name>
</gene>
<name>A0ABD6D201_9EURY</name>
<feature type="compositionally biased region" description="Polar residues" evidence="1">
    <location>
        <begin position="1"/>
        <end position="13"/>
    </location>
</feature>
<reference evidence="2 3" key="1">
    <citation type="journal article" date="2019" name="Int. J. Syst. Evol. Microbiol.">
        <title>The Global Catalogue of Microorganisms (GCM) 10K type strain sequencing project: providing services to taxonomists for standard genome sequencing and annotation.</title>
        <authorList>
            <consortium name="The Broad Institute Genomics Platform"/>
            <consortium name="The Broad Institute Genome Sequencing Center for Infectious Disease"/>
            <person name="Wu L."/>
            <person name="Ma J."/>
        </authorList>
    </citation>
    <scope>NUCLEOTIDE SEQUENCE [LARGE SCALE GENOMIC DNA]</scope>
    <source>
        <strain evidence="2 3">CGMCC 1.10594</strain>
    </source>
</reference>
<accession>A0ABD6D201</accession>
<keyword evidence="3" id="KW-1185">Reference proteome</keyword>
<evidence type="ECO:0000313" key="2">
    <source>
        <dbReference type="EMBL" id="MFD1634632.1"/>
    </source>
</evidence>
<sequence length="412" mass="46784">MSTENTDTCSRTGNEWGAGSRQAHEQYPDPESPPPGWNNLRTDAGEIRMKFSIASWDSSTWEDYEKPYPNCLTHSPPGEAEWGHVGGTNFLAVGEKGSGKSTLGLYWAARLMEVNNEAVVWRGSSSRSEWLPFKHWTKLLLPANAKADSAWKPRDIREQNAGEAADLTEIVREVEYYDDPVDLNDRLEPGKFHVVYPDPSFTGCERIMRESDFSPQPVEFTPQADVEADEEATPVVHWWFAWMVAKLEYGPYDWTSLIFDEAADLAPDDARADQAQTYEKVQALRRVMADSRKFYFSLFFFAHHEQNVHAKIRRTIQWRLSMPDGTANPCQSNGDNAPVGFRQIPMKYDMQSDKNVGHGLMWTETSFSRFMWDDIPVDSVDENRWLKISLAPHSTGARVTETAKAGRGVSDD</sequence>
<protein>
    <recommendedName>
        <fullName evidence="4">ATP-binding protein</fullName>
    </recommendedName>
</protein>
<evidence type="ECO:0000313" key="3">
    <source>
        <dbReference type="Proteomes" id="UP001597075"/>
    </source>
</evidence>
<evidence type="ECO:0008006" key="4">
    <source>
        <dbReference type="Google" id="ProtNLM"/>
    </source>
</evidence>
<dbReference type="EMBL" id="JBHUDL010000010">
    <property type="protein sequence ID" value="MFD1634632.1"/>
    <property type="molecule type" value="Genomic_DNA"/>
</dbReference>
<dbReference type="AlphaFoldDB" id="A0ABD6D201"/>
<evidence type="ECO:0000256" key="1">
    <source>
        <dbReference type="SAM" id="MobiDB-lite"/>
    </source>
</evidence>
<dbReference type="RefSeq" id="WP_256404873.1">
    <property type="nucleotide sequence ID" value="NZ_CP187151.1"/>
</dbReference>
<dbReference type="Proteomes" id="UP001597075">
    <property type="component" value="Unassembled WGS sequence"/>
</dbReference>
<organism evidence="2 3">
    <name type="scientific">Haloplanus ruber</name>
    <dbReference type="NCBI Taxonomy" id="869892"/>
    <lineage>
        <taxon>Archaea</taxon>
        <taxon>Methanobacteriati</taxon>
        <taxon>Methanobacteriota</taxon>
        <taxon>Stenosarchaea group</taxon>
        <taxon>Halobacteria</taxon>
        <taxon>Halobacteriales</taxon>
        <taxon>Haloferacaceae</taxon>
        <taxon>Haloplanus</taxon>
    </lineage>
</organism>
<feature type="region of interest" description="Disordered" evidence="1">
    <location>
        <begin position="1"/>
        <end position="41"/>
    </location>
</feature>
<comment type="caution">
    <text evidence="2">The sequence shown here is derived from an EMBL/GenBank/DDBJ whole genome shotgun (WGS) entry which is preliminary data.</text>
</comment>